<dbReference type="SUPFAM" id="SSF50129">
    <property type="entry name" value="GroES-like"/>
    <property type="match status" value="1"/>
</dbReference>
<dbReference type="InterPro" id="IPR045010">
    <property type="entry name" value="MDR_fam"/>
</dbReference>
<dbReference type="Gene3D" id="3.40.50.720">
    <property type="entry name" value="NAD(P)-binding Rossmann-like Domain"/>
    <property type="match status" value="1"/>
</dbReference>
<dbReference type="SMART" id="SM00829">
    <property type="entry name" value="PKS_ER"/>
    <property type="match status" value="1"/>
</dbReference>
<dbReference type="Pfam" id="PF00107">
    <property type="entry name" value="ADH_zinc_N"/>
    <property type="match status" value="1"/>
</dbReference>
<keyword evidence="4" id="KW-1185">Reference proteome</keyword>
<name>A0A5N5QWU2_9AGAM</name>
<proteinExistence type="predicted"/>
<dbReference type="SUPFAM" id="SSF51735">
    <property type="entry name" value="NAD(P)-binding Rossmann-fold domains"/>
    <property type="match status" value="1"/>
</dbReference>
<dbReference type="EMBL" id="SSOP01000003">
    <property type="protein sequence ID" value="KAB5596158.1"/>
    <property type="molecule type" value="Genomic_DNA"/>
</dbReference>
<dbReference type="PANTHER" id="PTHR43205">
    <property type="entry name" value="PROSTAGLANDIN REDUCTASE"/>
    <property type="match status" value="1"/>
</dbReference>
<evidence type="ECO:0000313" key="3">
    <source>
        <dbReference type="EMBL" id="KAB5596158.1"/>
    </source>
</evidence>
<protein>
    <recommendedName>
        <fullName evidence="2">Enoyl reductase (ER) domain-containing protein</fullName>
    </recommendedName>
</protein>
<evidence type="ECO:0000256" key="1">
    <source>
        <dbReference type="ARBA" id="ARBA00023002"/>
    </source>
</evidence>
<dbReference type="Proteomes" id="UP000383932">
    <property type="component" value="Unassembled WGS sequence"/>
</dbReference>
<accession>A0A5N5QWU2</accession>
<keyword evidence="1" id="KW-0560">Oxidoreductase</keyword>
<dbReference type="Pfam" id="PF16884">
    <property type="entry name" value="ADH_N_2"/>
    <property type="match status" value="1"/>
</dbReference>
<feature type="domain" description="Enoyl reductase (ER)" evidence="2">
    <location>
        <begin position="18"/>
        <end position="331"/>
    </location>
</feature>
<dbReference type="AlphaFoldDB" id="A0A5N5QWU2"/>
<gene>
    <name evidence="3" type="ORF">CTheo_430</name>
</gene>
<dbReference type="InterPro" id="IPR041694">
    <property type="entry name" value="ADH_N_2"/>
</dbReference>
<dbReference type="OrthoDB" id="809632at2759"/>
<reference evidence="3 4" key="1">
    <citation type="journal article" date="2019" name="Fungal Biol. Biotechnol.">
        <title>Draft genome sequence of fastidious pathogen Ceratobasidium theobromae, which causes vascular-streak dieback in Theobroma cacao.</title>
        <authorList>
            <person name="Ali S.S."/>
            <person name="Asman A."/>
            <person name="Shao J."/>
            <person name="Firmansyah A.P."/>
            <person name="Susilo A.W."/>
            <person name="Rosmana A."/>
            <person name="McMahon P."/>
            <person name="Junaid M."/>
            <person name="Guest D."/>
            <person name="Kheng T.Y."/>
            <person name="Meinhardt L.W."/>
            <person name="Bailey B.A."/>
        </authorList>
    </citation>
    <scope>NUCLEOTIDE SEQUENCE [LARGE SCALE GENOMIC DNA]</scope>
    <source>
        <strain evidence="3 4">CT2</strain>
    </source>
</reference>
<organism evidence="3 4">
    <name type="scientific">Ceratobasidium theobromae</name>
    <dbReference type="NCBI Taxonomy" id="1582974"/>
    <lineage>
        <taxon>Eukaryota</taxon>
        <taxon>Fungi</taxon>
        <taxon>Dikarya</taxon>
        <taxon>Basidiomycota</taxon>
        <taxon>Agaricomycotina</taxon>
        <taxon>Agaricomycetes</taxon>
        <taxon>Cantharellales</taxon>
        <taxon>Ceratobasidiaceae</taxon>
        <taxon>Ceratobasidium</taxon>
    </lineage>
</organism>
<dbReference type="Gene3D" id="3.90.180.10">
    <property type="entry name" value="Medium-chain alcohol dehydrogenases, catalytic domain"/>
    <property type="match status" value="1"/>
</dbReference>
<evidence type="ECO:0000313" key="4">
    <source>
        <dbReference type="Proteomes" id="UP000383932"/>
    </source>
</evidence>
<dbReference type="InterPro" id="IPR011032">
    <property type="entry name" value="GroES-like_sf"/>
</dbReference>
<evidence type="ECO:0000259" key="2">
    <source>
        <dbReference type="SMART" id="SM00829"/>
    </source>
</evidence>
<dbReference type="PANTHER" id="PTHR43205:SF42">
    <property type="entry name" value="ALCOHOL DEHYDROGENASE, ZINC-CONTAINING (AFU_ORTHOLOGUE AFUA_7G04530)"/>
    <property type="match status" value="1"/>
</dbReference>
<dbReference type="GO" id="GO:0016628">
    <property type="term" value="F:oxidoreductase activity, acting on the CH-CH group of donors, NAD or NADP as acceptor"/>
    <property type="evidence" value="ECO:0007669"/>
    <property type="project" value="InterPro"/>
</dbReference>
<dbReference type="InterPro" id="IPR013149">
    <property type="entry name" value="ADH-like_C"/>
</dbReference>
<dbReference type="InterPro" id="IPR020843">
    <property type="entry name" value="ER"/>
</dbReference>
<comment type="caution">
    <text evidence="3">The sequence shown here is derived from an EMBL/GenBank/DDBJ whole genome shotgun (WGS) entry which is preliminary data.</text>
</comment>
<dbReference type="FunFam" id="3.40.50.720:FF:000121">
    <property type="entry name" value="Prostaglandin reductase 2"/>
    <property type="match status" value="1"/>
</dbReference>
<dbReference type="InterPro" id="IPR036291">
    <property type="entry name" value="NAD(P)-bd_dom_sf"/>
</dbReference>
<sequence>MPAPTHSKRVFLAQRPKGHISDTTFKVETAPLPTPSADQVVVRLDYVSIDPAMRGWLNDTRSYLPPVQIGETMRAGAIGTVVKGNAQFKEGDIVHGTLGWAEYMVVAAKNLRKLSPPEGTTTIDYLGPLGMTGMTAYFGLLDVGKVKAGETLVVSGAAGATGSLVCQIGKLKGARVIAIASGPKCAYLRDELGVDAALDYKSPTFAKDFRDTVGYLDVFFDNVGGSMLDLALTRLKKGARIVLCGAISAYNADGQPEGIKNYLTTISQRARIEGFIVFDYKDRFLEGEAEMASWIKEGKLKRRYQIEEGLEQCPQHLGLLFSGGNTGKLLVKISKETSKY</sequence>
<dbReference type="CDD" id="cd05288">
    <property type="entry name" value="PGDH"/>
    <property type="match status" value="1"/>
</dbReference>